<evidence type="ECO:0000256" key="1">
    <source>
        <dbReference type="SAM" id="MobiDB-lite"/>
    </source>
</evidence>
<accession>A0ABY5BQS5</accession>
<feature type="region of interest" description="Disordered" evidence="1">
    <location>
        <begin position="130"/>
        <end position="165"/>
    </location>
</feature>
<protein>
    <submittedName>
        <fullName evidence="2">Phage terminase small subunit P27 family</fullName>
    </submittedName>
</protein>
<dbReference type="Pfam" id="PF05119">
    <property type="entry name" value="Terminase_4"/>
    <property type="match status" value="1"/>
</dbReference>
<keyword evidence="3" id="KW-1185">Reference proteome</keyword>
<evidence type="ECO:0000313" key="2">
    <source>
        <dbReference type="EMBL" id="USS87474.1"/>
    </source>
</evidence>
<dbReference type="EMBL" id="CP097118">
    <property type="protein sequence ID" value="USS87474.1"/>
    <property type="molecule type" value="Genomic_DNA"/>
</dbReference>
<dbReference type="Proteomes" id="UP001057025">
    <property type="component" value="Chromosome"/>
</dbReference>
<dbReference type="RefSeq" id="WP_252796770.1">
    <property type="nucleotide sequence ID" value="NZ_CP097118.1"/>
</dbReference>
<evidence type="ECO:0000313" key="3">
    <source>
        <dbReference type="Proteomes" id="UP001057025"/>
    </source>
</evidence>
<sequence>MAEKSGRHPGRPRKNENELPIKPPKYLKGEAYNLYRRLRDPLTESGLVNNLDRSLLEAFCMQYQIIRESYAIIAENGPVKATKEIDIINKSETVKQIITTTSFDKNPAVAALNNATKEFRSMADQLGLSPKSREDILKNAKSDQDKEEKPKSNILSLIKGSGTDG</sequence>
<name>A0ABY5BQS5_9LACO</name>
<dbReference type="NCBIfam" id="TIGR01558">
    <property type="entry name" value="sm_term_P27"/>
    <property type="match status" value="1"/>
</dbReference>
<organism evidence="2 3">
    <name type="scientific">Fructilactobacillus hinvesii</name>
    <dbReference type="NCBI Taxonomy" id="2940300"/>
    <lineage>
        <taxon>Bacteria</taxon>
        <taxon>Bacillati</taxon>
        <taxon>Bacillota</taxon>
        <taxon>Bacilli</taxon>
        <taxon>Lactobacillales</taxon>
        <taxon>Lactobacillaceae</taxon>
        <taxon>Fructilactobacillus</taxon>
    </lineage>
</organism>
<reference evidence="2" key="1">
    <citation type="submission" date="2022-05" db="EMBL/GenBank/DDBJ databases">
        <authorList>
            <person name="Oliphant S.A."/>
            <person name="Watson-Haigh N.S."/>
            <person name="Sumby K.M."/>
            <person name="Gardner J.M."/>
            <person name="Jiranek V."/>
        </authorList>
    </citation>
    <scope>NUCLEOTIDE SEQUENCE</scope>
    <source>
        <strain evidence="2">KI11_C11</strain>
    </source>
</reference>
<proteinExistence type="predicted"/>
<gene>
    <name evidence="2" type="ORF">M3M39_04960</name>
</gene>
<dbReference type="InterPro" id="IPR006448">
    <property type="entry name" value="Phage_term_ssu_P27"/>
</dbReference>
<feature type="compositionally biased region" description="Basic and acidic residues" evidence="1">
    <location>
        <begin position="131"/>
        <end position="151"/>
    </location>
</feature>
<feature type="region of interest" description="Disordered" evidence="1">
    <location>
        <begin position="1"/>
        <end position="24"/>
    </location>
</feature>